<keyword evidence="11" id="KW-1185">Reference proteome</keyword>
<dbReference type="InterPro" id="IPR042104">
    <property type="entry name" value="PKS_dehydratase_sf"/>
</dbReference>
<dbReference type="SUPFAM" id="SSF52151">
    <property type="entry name" value="FabD/lysophospholipase-like"/>
    <property type="match status" value="1"/>
</dbReference>
<dbReference type="InterPro" id="IPR049551">
    <property type="entry name" value="PKS_DH_C"/>
</dbReference>
<dbReference type="Gene3D" id="3.10.129.110">
    <property type="entry name" value="Polyketide synthase dehydratase"/>
    <property type="match status" value="2"/>
</dbReference>
<dbReference type="Pfam" id="PF14765">
    <property type="entry name" value="PS-DH"/>
    <property type="match status" value="1"/>
</dbReference>
<evidence type="ECO:0000259" key="8">
    <source>
        <dbReference type="PROSITE" id="PS50075"/>
    </source>
</evidence>
<dbReference type="InterPro" id="IPR009081">
    <property type="entry name" value="PP-bd_ACP"/>
</dbReference>
<dbReference type="InterPro" id="IPR014043">
    <property type="entry name" value="Acyl_transferase_dom"/>
</dbReference>
<dbReference type="SMART" id="SM00822">
    <property type="entry name" value="PKS_KR"/>
    <property type="match status" value="1"/>
</dbReference>
<dbReference type="Pfam" id="PF08659">
    <property type="entry name" value="KR"/>
    <property type="match status" value="1"/>
</dbReference>
<feature type="active site" description="Proton donor; for dehydratase activity" evidence="7">
    <location>
        <position position="365"/>
    </location>
</feature>
<dbReference type="PANTHER" id="PTHR43775">
    <property type="entry name" value="FATTY ACID SYNTHASE"/>
    <property type="match status" value="1"/>
</dbReference>
<dbReference type="Gene3D" id="3.30.70.3290">
    <property type="match status" value="1"/>
</dbReference>
<dbReference type="PROSITE" id="PS50075">
    <property type="entry name" value="CARRIER"/>
    <property type="match status" value="1"/>
</dbReference>
<feature type="domain" description="PKS/mFAS DH" evidence="9">
    <location>
        <begin position="155"/>
        <end position="458"/>
    </location>
</feature>
<dbReference type="PROSITE" id="PS52019">
    <property type="entry name" value="PKS_MFAS_DH"/>
    <property type="match status" value="1"/>
</dbReference>
<evidence type="ECO:0000256" key="2">
    <source>
        <dbReference type="ARBA" id="ARBA00022450"/>
    </source>
</evidence>
<keyword evidence="4" id="KW-0808">Transferase</keyword>
<dbReference type="EMBL" id="JBEZLS010000054">
    <property type="protein sequence ID" value="MEU9356428.1"/>
    <property type="molecule type" value="Genomic_DNA"/>
</dbReference>
<dbReference type="InterPro" id="IPR057326">
    <property type="entry name" value="KR_dom"/>
</dbReference>
<dbReference type="InterPro" id="IPR055123">
    <property type="entry name" value="SpnB-like_Rossmann"/>
</dbReference>
<sequence length="1042" mass="108893">MTFRAPRIPVVSNVTGVLATEEELTSPEYWARHIRQAVRFHDGVRHLAELGVTTFLEVGPDGVLAAMAQETLEADDRDDVQALTLLRRDHPEAETVVKALGTLHSRGIRVDWEAFFEGTGARRVPLPTYAFQHERYWLQPTAPEDGGTGPDATGHPLLGTAVPVAGTGQTVFTSRLSRRTHGWIDDHTVLGTAVLPASALVEAAVRAADEVGAGHLESLTVHRPLVLPDHGTARLQTVVGAPDETGRRPFTVHVAADGTEPDRAAHAEGVLGTATDPAPATVPDGLSDAGEAHLDEGLLPDAAAHGLHPALLERAVRGIAGEPPAGSVRVPAAWQGVRLHATGASVVGVRVAPADGDAVRVQLTDAAGQPVLTVDRLAFEDMPEDRFAPADGAHQPLLHLRWTPLPAAAPGAPARWAVLGASQTDLDVERYATLADLGDAVAAGTAVDAVLAEPRADRTGDGRDAGDTTDVVGSTHRVALETLDLVQRWLADERLTDTRLVVLTRGGTAAVPQEPADPAAAAVWGLVRSAQAEAPERIVLVDAAADGAPSGALLNAVLASGEPQAALRDDTVLLPRLHRTAPQDPEVITAGHATADAATIGAQDTVLVTGAGGALAALVTRHLVTGHGVTRLLLLDRRDEESWYDPKLAESLRESGAEVTVAQCDAADRDALAAVLAGVPEEHPPTAVVHLAGIVRNALLPTLTPDDLTAVLRANADAAWHLHDLTRDRDLSAFVLFSSHTGVIGGPGQANYAAAGAFLDGLAQHRAAHGLPATSVAWGLWDIDGDINADLDDRDRNRFLREGFRQVTPDEGARLLDAALRMDAPALVALPVEPAVMRANGLVPAVLSTLAGVVNRRGATAAGAADGGLAGRLAGLDAEERREAVLALVRTEVAAVLGHAEPGAVEADRAFQEMGFDSMTAVELRNRLGERAGVRLPATLAFDHPSPAALTAHLLELLAPEDAAGRPPALTALDTLEAALADGPADDPGREELVVRLQTLVSRLTVGAEPEEDMTSRIEAASAEEIFAMIDTELDGIGDPTH</sequence>
<evidence type="ECO:0000256" key="4">
    <source>
        <dbReference type="ARBA" id="ARBA00022679"/>
    </source>
</evidence>
<keyword evidence="2" id="KW-0596">Phosphopantetheine</keyword>
<dbReference type="SMART" id="SM00826">
    <property type="entry name" value="PKS_DH"/>
    <property type="match status" value="1"/>
</dbReference>
<dbReference type="InterPro" id="IPR001227">
    <property type="entry name" value="Ac_transferase_dom_sf"/>
</dbReference>
<dbReference type="Pfam" id="PF21089">
    <property type="entry name" value="PKS_DH_N"/>
    <property type="match status" value="1"/>
</dbReference>
<feature type="region of interest" description="N-terminal hotdog fold" evidence="7">
    <location>
        <begin position="155"/>
        <end position="278"/>
    </location>
</feature>
<comment type="pathway">
    <text evidence="1">Antibiotic biosynthesis.</text>
</comment>
<dbReference type="InterPro" id="IPR049552">
    <property type="entry name" value="PKS_DH_N"/>
</dbReference>
<dbReference type="Pfam" id="PF00550">
    <property type="entry name" value="PP-binding"/>
    <property type="match status" value="1"/>
</dbReference>
<dbReference type="InterPro" id="IPR006162">
    <property type="entry name" value="Ppantetheine_attach_site"/>
</dbReference>
<keyword evidence="3" id="KW-0597">Phosphoprotein</keyword>
<dbReference type="Proteomes" id="UP001551582">
    <property type="component" value="Unassembled WGS sequence"/>
</dbReference>
<evidence type="ECO:0000313" key="11">
    <source>
        <dbReference type="Proteomes" id="UP001551582"/>
    </source>
</evidence>
<feature type="domain" description="Carrier" evidence="8">
    <location>
        <begin position="883"/>
        <end position="958"/>
    </location>
</feature>
<evidence type="ECO:0000256" key="3">
    <source>
        <dbReference type="ARBA" id="ARBA00022553"/>
    </source>
</evidence>
<dbReference type="InterPro" id="IPR050091">
    <property type="entry name" value="PKS_NRPS_Biosynth_Enz"/>
</dbReference>
<evidence type="ECO:0000256" key="1">
    <source>
        <dbReference type="ARBA" id="ARBA00004792"/>
    </source>
</evidence>
<dbReference type="Pfam" id="PF22953">
    <property type="entry name" value="SpnB_Rossmann"/>
    <property type="match status" value="1"/>
</dbReference>
<dbReference type="Gene3D" id="3.40.366.10">
    <property type="entry name" value="Malonyl-Coenzyme A Acyl Carrier Protein, domain 2"/>
    <property type="match status" value="1"/>
</dbReference>
<dbReference type="SMART" id="SM00823">
    <property type="entry name" value="PKS_PP"/>
    <property type="match status" value="1"/>
</dbReference>
<proteinExistence type="predicted"/>
<dbReference type="SUPFAM" id="SSF51735">
    <property type="entry name" value="NAD(P)-binding Rossmann-fold domains"/>
    <property type="match status" value="2"/>
</dbReference>
<dbReference type="InterPro" id="IPR036291">
    <property type="entry name" value="NAD(P)-bd_dom_sf"/>
</dbReference>
<organism evidence="10 11">
    <name type="scientific">Streptomyces griseoloalbus</name>
    <dbReference type="NCBI Taxonomy" id="67303"/>
    <lineage>
        <taxon>Bacteria</taxon>
        <taxon>Bacillati</taxon>
        <taxon>Actinomycetota</taxon>
        <taxon>Actinomycetes</taxon>
        <taxon>Kitasatosporales</taxon>
        <taxon>Streptomycetaceae</taxon>
        <taxon>Streptomyces</taxon>
    </lineage>
</organism>
<feature type="region of interest" description="C-terminal hotdog fold" evidence="7">
    <location>
        <begin position="304"/>
        <end position="458"/>
    </location>
</feature>
<protein>
    <submittedName>
        <fullName evidence="10">SDR family NAD(P)-dependent oxidoreductase</fullName>
    </submittedName>
</protein>
<dbReference type="PANTHER" id="PTHR43775:SF51">
    <property type="entry name" value="INACTIVE PHENOLPHTHIOCEROL SYNTHESIS POLYKETIDE SYNTHASE TYPE I PKS1-RELATED"/>
    <property type="match status" value="1"/>
</dbReference>
<dbReference type="InterPro" id="IPR049900">
    <property type="entry name" value="PKS_mFAS_DH"/>
</dbReference>
<name>A0ABV3EHD6_9ACTN</name>
<dbReference type="InterPro" id="IPR020806">
    <property type="entry name" value="PKS_PP-bd"/>
</dbReference>
<dbReference type="Pfam" id="PF00698">
    <property type="entry name" value="Acyl_transf_1"/>
    <property type="match status" value="1"/>
</dbReference>
<evidence type="ECO:0000256" key="6">
    <source>
        <dbReference type="ARBA" id="ARBA00023268"/>
    </source>
</evidence>
<dbReference type="PROSITE" id="PS00012">
    <property type="entry name" value="PHOSPHOPANTETHEINE"/>
    <property type="match status" value="1"/>
</dbReference>
<evidence type="ECO:0000256" key="7">
    <source>
        <dbReference type="PROSITE-ProRule" id="PRU01363"/>
    </source>
</evidence>
<gene>
    <name evidence="10" type="ORF">AB0D65_36925</name>
</gene>
<dbReference type="CDD" id="cd08956">
    <property type="entry name" value="KR_3_FAS_SDR_x"/>
    <property type="match status" value="1"/>
</dbReference>
<dbReference type="SMART" id="SM00827">
    <property type="entry name" value="PKS_AT"/>
    <property type="match status" value="1"/>
</dbReference>
<evidence type="ECO:0000259" key="9">
    <source>
        <dbReference type="PROSITE" id="PS52019"/>
    </source>
</evidence>
<accession>A0ABV3EHD6</accession>
<dbReference type="InterPro" id="IPR013968">
    <property type="entry name" value="PKS_KR"/>
</dbReference>
<dbReference type="Gene3D" id="3.40.50.720">
    <property type="entry name" value="NAD(P)-binding Rossmann-like Domain"/>
    <property type="match status" value="1"/>
</dbReference>
<dbReference type="SUPFAM" id="SSF47336">
    <property type="entry name" value="ACP-like"/>
    <property type="match status" value="1"/>
</dbReference>
<keyword evidence="6" id="KW-0511">Multifunctional enzyme</keyword>
<dbReference type="RefSeq" id="WP_359990117.1">
    <property type="nucleotide sequence ID" value="NZ_JBEZLS010000054.1"/>
</dbReference>
<dbReference type="Gene3D" id="1.10.1200.10">
    <property type="entry name" value="ACP-like"/>
    <property type="match status" value="1"/>
</dbReference>
<dbReference type="InterPro" id="IPR036736">
    <property type="entry name" value="ACP-like_sf"/>
</dbReference>
<feature type="active site" description="Proton acceptor; for dehydratase activity" evidence="7">
    <location>
        <position position="187"/>
    </location>
</feature>
<dbReference type="InterPro" id="IPR016035">
    <property type="entry name" value="Acyl_Trfase/lysoPLipase"/>
</dbReference>
<evidence type="ECO:0000313" key="10">
    <source>
        <dbReference type="EMBL" id="MEU9356428.1"/>
    </source>
</evidence>
<reference evidence="10 11" key="1">
    <citation type="submission" date="2024-06" db="EMBL/GenBank/DDBJ databases">
        <title>The Natural Products Discovery Center: Release of the First 8490 Sequenced Strains for Exploring Actinobacteria Biosynthetic Diversity.</title>
        <authorList>
            <person name="Kalkreuter E."/>
            <person name="Kautsar S.A."/>
            <person name="Yang D."/>
            <person name="Bader C.D."/>
            <person name="Teijaro C.N."/>
            <person name="Fluegel L."/>
            <person name="Davis C.M."/>
            <person name="Simpson J.R."/>
            <person name="Lauterbach L."/>
            <person name="Steele A.D."/>
            <person name="Gui C."/>
            <person name="Meng S."/>
            <person name="Li G."/>
            <person name="Viehrig K."/>
            <person name="Ye F."/>
            <person name="Su P."/>
            <person name="Kiefer A.F."/>
            <person name="Nichols A."/>
            <person name="Cepeda A.J."/>
            <person name="Yan W."/>
            <person name="Fan B."/>
            <person name="Jiang Y."/>
            <person name="Adhikari A."/>
            <person name="Zheng C.-J."/>
            <person name="Schuster L."/>
            <person name="Cowan T.M."/>
            <person name="Smanski M.J."/>
            <person name="Chevrette M.G."/>
            <person name="De Carvalho L.P.S."/>
            <person name="Shen B."/>
        </authorList>
    </citation>
    <scope>NUCLEOTIDE SEQUENCE [LARGE SCALE GENOMIC DNA]</scope>
    <source>
        <strain evidence="10 11">NPDC048274</strain>
    </source>
</reference>
<dbReference type="SMART" id="SM01294">
    <property type="entry name" value="PKS_PP_betabranch"/>
    <property type="match status" value="1"/>
</dbReference>
<keyword evidence="5" id="KW-0045">Antibiotic biosynthesis</keyword>
<dbReference type="InterPro" id="IPR020807">
    <property type="entry name" value="PKS_DH"/>
</dbReference>
<comment type="caution">
    <text evidence="10">The sequence shown here is derived from an EMBL/GenBank/DDBJ whole genome shotgun (WGS) entry which is preliminary data.</text>
</comment>
<evidence type="ECO:0000256" key="5">
    <source>
        <dbReference type="ARBA" id="ARBA00023194"/>
    </source>
</evidence>